<sequence length="251" mass="27649">MSALQALGLTIRQELLHLDLDSGVIGERRRLANVEDLRGLLLALDRRPSDGRIYALTGLTEMTDRMSLLPLPPGATRSADFRQQVNEVGLDLPLPENALIAFDPVQDNLRAVTPSGRSFRVDPESGALQADVSLSLWDGRGRPRLSAIAYARGLPDARQAPLYLLDVGQRALHVEDPREPGRVEYIGALGIDLRELSAFRIFSTPERGDTAILVDGHRIYTVDLLTGRAWDRGSFGAQDLVITDMAPLFEY</sequence>
<organism evidence="2 3">
    <name type="scientific">Aquibaculum arenosum</name>
    <dbReference type="NCBI Taxonomy" id="3032591"/>
    <lineage>
        <taxon>Bacteria</taxon>
        <taxon>Pseudomonadati</taxon>
        <taxon>Pseudomonadota</taxon>
        <taxon>Alphaproteobacteria</taxon>
        <taxon>Rhodospirillales</taxon>
        <taxon>Rhodovibrionaceae</taxon>
        <taxon>Aquibaculum</taxon>
    </lineage>
</organism>
<keyword evidence="3" id="KW-1185">Reference proteome</keyword>
<proteinExistence type="predicted"/>
<comment type="caution">
    <text evidence="2">The sequence shown here is derived from an EMBL/GenBank/DDBJ whole genome shotgun (WGS) entry which is preliminary data.</text>
</comment>
<protein>
    <submittedName>
        <fullName evidence="2">DUF4394 domain-containing protein</fullName>
    </submittedName>
</protein>
<name>A0ABT5YMJ3_9PROT</name>
<dbReference type="InterPro" id="IPR025507">
    <property type="entry name" value="DUF4394"/>
</dbReference>
<feature type="domain" description="DUF4394" evidence="1">
    <location>
        <begin position="30"/>
        <end position="244"/>
    </location>
</feature>
<evidence type="ECO:0000313" key="3">
    <source>
        <dbReference type="Proteomes" id="UP001215503"/>
    </source>
</evidence>
<evidence type="ECO:0000259" key="1">
    <source>
        <dbReference type="Pfam" id="PF14339"/>
    </source>
</evidence>
<evidence type="ECO:0000313" key="2">
    <source>
        <dbReference type="EMBL" id="MDF2096072.1"/>
    </source>
</evidence>
<dbReference type="Proteomes" id="UP001215503">
    <property type="component" value="Unassembled WGS sequence"/>
</dbReference>
<gene>
    <name evidence="2" type="ORF">P2G67_08800</name>
</gene>
<dbReference type="RefSeq" id="WP_275822117.1">
    <property type="nucleotide sequence ID" value="NZ_JARHUD010000004.1"/>
</dbReference>
<reference evidence="2 3" key="1">
    <citation type="submission" date="2023-03" db="EMBL/GenBank/DDBJ databases">
        <title>Fodinicurvata sp. CAU 1616 isolated from sea sendiment.</title>
        <authorList>
            <person name="Kim W."/>
        </authorList>
    </citation>
    <scope>NUCLEOTIDE SEQUENCE [LARGE SCALE GENOMIC DNA]</scope>
    <source>
        <strain evidence="2 3">CAU 1616</strain>
    </source>
</reference>
<dbReference type="Pfam" id="PF14339">
    <property type="entry name" value="DUF4394"/>
    <property type="match status" value="1"/>
</dbReference>
<accession>A0ABT5YMJ3</accession>
<dbReference type="EMBL" id="JARHUD010000004">
    <property type="protein sequence ID" value="MDF2096072.1"/>
    <property type="molecule type" value="Genomic_DNA"/>
</dbReference>